<dbReference type="InterPro" id="IPR018727">
    <property type="entry name" value="DUF2267"/>
</dbReference>
<evidence type="ECO:0000313" key="1">
    <source>
        <dbReference type="EMBL" id="SFL01355.1"/>
    </source>
</evidence>
<keyword evidence="2" id="KW-1185">Reference proteome</keyword>
<sequence length="128" mass="14136">MNYDEFVRTVQAQSDLQTESAVAAAAESILSVLSERLSHGQAEDLAAGLPDNLAAAVTQSDGNADEFDADEFIERVRRREEEHAELDGNDAPTHVRSVLVGLTESTDDDRWDDTLAQLPEDFQRLYEA</sequence>
<dbReference type="AlphaFoldDB" id="A0A1I4E6G2"/>
<dbReference type="InterPro" id="IPR038282">
    <property type="entry name" value="DUF2267_sf"/>
</dbReference>
<organism evidence="1 2">
    <name type="scientific">Halogranum rubrum</name>
    <dbReference type="NCBI Taxonomy" id="553466"/>
    <lineage>
        <taxon>Archaea</taxon>
        <taxon>Methanobacteriati</taxon>
        <taxon>Methanobacteriota</taxon>
        <taxon>Stenosarchaea group</taxon>
        <taxon>Halobacteria</taxon>
        <taxon>Halobacteriales</taxon>
        <taxon>Haloferacaceae</taxon>
    </lineage>
</organism>
<dbReference type="Pfam" id="PF10025">
    <property type="entry name" value="DUF2267"/>
    <property type="match status" value="1"/>
</dbReference>
<reference evidence="2" key="1">
    <citation type="submission" date="2016-10" db="EMBL/GenBank/DDBJ databases">
        <authorList>
            <person name="Varghese N."/>
            <person name="Submissions S."/>
        </authorList>
    </citation>
    <scope>NUCLEOTIDE SEQUENCE [LARGE SCALE GENOMIC DNA]</scope>
    <source>
        <strain evidence="2">CGMCC 1.7738</strain>
    </source>
</reference>
<dbReference type="RefSeq" id="WP_089868867.1">
    <property type="nucleotide sequence ID" value="NZ_FOTC01000002.1"/>
</dbReference>
<dbReference type="Gene3D" id="1.10.490.110">
    <property type="entry name" value="Uncharacterized conserved protein DUF2267"/>
    <property type="match status" value="1"/>
</dbReference>
<accession>A0A1I4E6G2</accession>
<proteinExistence type="predicted"/>
<gene>
    <name evidence="1" type="ORF">SAMN04487950_1944</name>
</gene>
<dbReference type="EMBL" id="FOTC01000002">
    <property type="protein sequence ID" value="SFL01355.1"/>
    <property type="molecule type" value="Genomic_DNA"/>
</dbReference>
<dbReference type="Proteomes" id="UP000199607">
    <property type="component" value="Unassembled WGS sequence"/>
</dbReference>
<dbReference type="STRING" id="553466.SAMN04487950_1944"/>
<protein>
    <submittedName>
        <fullName evidence="1">Uncharacterized conserved protein, DUF2267 family</fullName>
    </submittedName>
</protein>
<name>A0A1I4E6G2_9EURY</name>
<evidence type="ECO:0000313" key="2">
    <source>
        <dbReference type="Proteomes" id="UP000199607"/>
    </source>
</evidence>